<dbReference type="AlphaFoldDB" id="A0A813A5T7"/>
<dbReference type="OrthoDB" id="65569at2759"/>
<dbReference type="Gene3D" id="3.20.20.80">
    <property type="entry name" value="Glycosidases"/>
    <property type="match status" value="1"/>
</dbReference>
<keyword evidence="7" id="KW-1185">Reference proteome</keyword>
<gene>
    <name evidence="6" type="primary">BGLU44</name>
    <name evidence="6" type="ORF">SNEC2469_LOCUS26903</name>
</gene>
<evidence type="ECO:0000256" key="4">
    <source>
        <dbReference type="RuleBase" id="RU003690"/>
    </source>
</evidence>
<keyword evidence="2" id="KW-0378">Hydrolase</keyword>
<evidence type="ECO:0000256" key="5">
    <source>
        <dbReference type="SAM" id="MobiDB-lite"/>
    </source>
</evidence>
<accession>A0A813A5T7</accession>
<comment type="similarity">
    <text evidence="1 4">Belongs to the glycosyl hydrolase 1 family.</text>
</comment>
<dbReference type="PRINTS" id="PR00131">
    <property type="entry name" value="GLHYDRLASE1"/>
</dbReference>
<dbReference type="EMBL" id="CAJNJA010055720">
    <property type="protein sequence ID" value="CAE7856382.1"/>
    <property type="molecule type" value="Genomic_DNA"/>
</dbReference>
<evidence type="ECO:0000313" key="6">
    <source>
        <dbReference type="EMBL" id="CAE7856382.1"/>
    </source>
</evidence>
<dbReference type="InterPro" id="IPR001360">
    <property type="entry name" value="Glyco_hydro_1"/>
</dbReference>
<evidence type="ECO:0000256" key="1">
    <source>
        <dbReference type="ARBA" id="ARBA00010838"/>
    </source>
</evidence>
<protein>
    <submittedName>
        <fullName evidence="6">BGLU44 protein</fullName>
    </submittedName>
</protein>
<dbReference type="SUPFAM" id="SSF51445">
    <property type="entry name" value="(Trans)glycosidases"/>
    <property type="match status" value="1"/>
</dbReference>
<dbReference type="GO" id="GO:0008422">
    <property type="term" value="F:beta-glucosidase activity"/>
    <property type="evidence" value="ECO:0007669"/>
    <property type="project" value="TreeGrafter"/>
</dbReference>
<reference evidence="6" key="1">
    <citation type="submission" date="2021-02" db="EMBL/GenBank/DDBJ databases">
        <authorList>
            <person name="Dougan E. K."/>
            <person name="Rhodes N."/>
            <person name="Thang M."/>
            <person name="Chan C."/>
        </authorList>
    </citation>
    <scope>NUCLEOTIDE SEQUENCE</scope>
</reference>
<evidence type="ECO:0000256" key="2">
    <source>
        <dbReference type="ARBA" id="ARBA00022801"/>
    </source>
</evidence>
<dbReference type="PANTHER" id="PTHR10353">
    <property type="entry name" value="GLYCOSYL HYDROLASE"/>
    <property type="match status" value="1"/>
</dbReference>
<dbReference type="GO" id="GO:0005975">
    <property type="term" value="P:carbohydrate metabolic process"/>
    <property type="evidence" value="ECO:0007669"/>
    <property type="project" value="InterPro"/>
</dbReference>
<keyword evidence="3" id="KW-0326">Glycosidase</keyword>
<evidence type="ECO:0000256" key="3">
    <source>
        <dbReference type="ARBA" id="ARBA00023295"/>
    </source>
</evidence>
<evidence type="ECO:0000313" key="7">
    <source>
        <dbReference type="Proteomes" id="UP000601435"/>
    </source>
</evidence>
<dbReference type="Proteomes" id="UP000601435">
    <property type="component" value="Unassembled WGS sequence"/>
</dbReference>
<dbReference type="InterPro" id="IPR017853">
    <property type="entry name" value="GH"/>
</dbReference>
<dbReference type="Pfam" id="PF00232">
    <property type="entry name" value="Glyco_hydro_1"/>
    <property type="match status" value="1"/>
</dbReference>
<name>A0A813A5T7_9DINO</name>
<comment type="caution">
    <text evidence="6">The sequence shown here is derived from an EMBL/GenBank/DDBJ whole genome shotgun (WGS) entry which is preliminary data.</text>
</comment>
<feature type="region of interest" description="Disordered" evidence="5">
    <location>
        <begin position="148"/>
        <end position="182"/>
    </location>
</feature>
<organism evidence="6 7">
    <name type="scientific">Symbiodinium necroappetens</name>
    <dbReference type="NCBI Taxonomy" id="1628268"/>
    <lineage>
        <taxon>Eukaryota</taxon>
        <taxon>Sar</taxon>
        <taxon>Alveolata</taxon>
        <taxon>Dinophyceae</taxon>
        <taxon>Suessiales</taxon>
        <taxon>Symbiodiniaceae</taxon>
        <taxon>Symbiodinium</taxon>
    </lineage>
</organism>
<proteinExistence type="inferred from homology"/>
<sequence length="332" mass="38412">MTINEPFSFCFLGYHIGVHAPGVESKYDQFKCGHHVILAHAKTFEMFRNLFHGQSGYKMGIVINYDFPEPLHPDDKDDVKSVEVDALQRIGWFADPLFFGDYPEELKLVTGKHLPRFTAAEQELLKSGANHPMSIYGLNTYGGRYVSAKQPHHKHDSDDHGDHDDHGDQDVDPLHPQERFFKDGKPIGDKFIGAWLYKVPEEMLLHLRWVNQRYQPHQIYITENGCPDPGHTQYAWTVDDSYRISFFRDYLAKVAEAVEEGIPVQGYVVWSLLDNFEWADGYSRRFGLTYVDFGTQKRTPKASALWWRKLNRKLGTEIPHNFSESTMAQLFK</sequence>
<feature type="compositionally biased region" description="Basic and acidic residues" evidence="5">
    <location>
        <begin position="155"/>
        <end position="182"/>
    </location>
</feature>
<dbReference type="PANTHER" id="PTHR10353:SF36">
    <property type="entry name" value="LP05116P"/>
    <property type="match status" value="1"/>
</dbReference>